<evidence type="ECO:0000313" key="4">
    <source>
        <dbReference type="Proteomes" id="UP000672602"/>
    </source>
</evidence>
<dbReference type="InterPro" id="IPR036938">
    <property type="entry name" value="PAP2/HPO_sf"/>
</dbReference>
<accession>A0A8J7S3C8</accession>
<comment type="caution">
    <text evidence="3">The sequence shown here is derived from an EMBL/GenBank/DDBJ whole genome shotgun (WGS) entry which is preliminary data.</text>
</comment>
<feature type="region of interest" description="Disordered" evidence="1">
    <location>
        <begin position="50"/>
        <end position="118"/>
    </location>
</feature>
<feature type="compositionally biased region" description="Low complexity" evidence="1">
    <location>
        <begin position="307"/>
        <end position="326"/>
    </location>
</feature>
<dbReference type="RefSeq" id="WP_210680488.1">
    <property type="nucleotide sequence ID" value="NZ_JAGMWN010000001.1"/>
</dbReference>
<dbReference type="AlphaFoldDB" id="A0A8J7S3C8"/>
<dbReference type="InterPro" id="IPR000326">
    <property type="entry name" value="PAP2/HPO"/>
</dbReference>
<dbReference type="SUPFAM" id="SSF48317">
    <property type="entry name" value="Acid phosphatase/Vanadium-dependent haloperoxidase"/>
    <property type="match status" value="1"/>
</dbReference>
<name>A0A8J7S3C8_9PROT</name>
<reference evidence="3" key="1">
    <citation type="submission" date="2021-04" db="EMBL/GenBank/DDBJ databases">
        <authorList>
            <person name="Zhang D.-C."/>
        </authorList>
    </citation>
    <scope>NUCLEOTIDE SEQUENCE</scope>
    <source>
        <strain evidence="3">CGMCC 1.15697</strain>
    </source>
</reference>
<dbReference type="Gene3D" id="1.20.144.10">
    <property type="entry name" value="Phosphatidic acid phosphatase type 2/haloperoxidase"/>
    <property type="match status" value="1"/>
</dbReference>
<feature type="region of interest" description="Disordered" evidence="1">
    <location>
        <begin position="272"/>
        <end position="333"/>
    </location>
</feature>
<proteinExistence type="predicted"/>
<dbReference type="EMBL" id="JAGMWN010000001">
    <property type="protein sequence ID" value="MBP5855924.1"/>
    <property type="molecule type" value="Genomic_DNA"/>
</dbReference>
<dbReference type="CDD" id="cd03394">
    <property type="entry name" value="PAP2_like_5"/>
    <property type="match status" value="1"/>
</dbReference>
<dbReference type="Pfam" id="PF01569">
    <property type="entry name" value="PAP2"/>
    <property type="match status" value="1"/>
</dbReference>
<evidence type="ECO:0000256" key="1">
    <source>
        <dbReference type="SAM" id="MobiDB-lite"/>
    </source>
</evidence>
<keyword evidence="4" id="KW-1185">Reference proteome</keyword>
<sequence length="601" mass="62289">MFVRLVMGGRRALAMRVTVAIAGAVLGTSVVPTIKGQNAVAQTVVVDSNGWRQEGPGTADRPALEPMAPTDVDPSTLSPPADRADGGASEWTTTVIGGADDNAGEALPTGMDSAGRERVQQLASNSPTSGGVDNEMSGAGATPPHIGAVALRAGAEGPALTIDLSRAADFVFWESPNGRRVVVFVPGAPSDVSGLGEGGLIRQWACIEGPAPGCALAIDLTQAVTVSAMRLQRPEETGGVYRIRLALDALDMAPFARERTGIAWEGGRDLPPMWDGGGAQPLQKVSAAPRSALASGFDQDGTAGQGPASVDPSPSRPSASRSSAASGVTIPETRIDIGQEATTAVAAARVDCAVEPGDCQDPAPWDADYLSGFYEVPWEMAKRPFDFSTRSLIIDAIALGGFGALYLADEDIRDTAQDSQSGGADDFFDAVEVGGRFYGLLAVGAGAWAAGEVAGDRSLQRVGLNGFQSVLLAAIPVEATKALFGRSRPLKDQGNDDWFDEGNSFLSGHTTYAFAAASSVAHEYGHIGWVPWVAYGAAGLVGAQRIYDDKHWSSDVFLSALVGWGIGQAVADLDAFAEDSPMEMGALRTEGAQGFSLSMDF</sequence>
<dbReference type="Proteomes" id="UP000672602">
    <property type="component" value="Unassembled WGS sequence"/>
</dbReference>
<protein>
    <submittedName>
        <fullName evidence="3">Phosphatase PAP2 family protein</fullName>
    </submittedName>
</protein>
<feature type="domain" description="Phosphatidic acid phosphatase type 2/haloperoxidase" evidence="2">
    <location>
        <begin position="462"/>
        <end position="571"/>
    </location>
</feature>
<organism evidence="3 4">
    <name type="scientific">Marivibrio halodurans</name>
    <dbReference type="NCBI Taxonomy" id="2039722"/>
    <lineage>
        <taxon>Bacteria</taxon>
        <taxon>Pseudomonadati</taxon>
        <taxon>Pseudomonadota</taxon>
        <taxon>Alphaproteobacteria</taxon>
        <taxon>Rhodospirillales</taxon>
        <taxon>Rhodospirillaceae</taxon>
        <taxon>Marivibrio</taxon>
    </lineage>
</organism>
<dbReference type="SMART" id="SM00014">
    <property type="entry name" value="acidPPc"/>
    <property type="match status" value="1"/>
</dbReference>
<gene>
    <name evidence="3" type="ORF">KAJ83_02820</name>
</gene>
<evidence type="ECO:0000313" key="3">
    <source>
        <dbReference type="EMBL" id="MBP5855924.1"/>
    </source>
</evidence>
<evidence type="ECO:0000259" key="2">
    <source>
        <dbReference type="SMART" id="SM00014"/>
    </source>
</evidence>